<gene>
    <name evidence="1" type="ORF">H4W29_004429</name>
</gene>
<evidence type="ECO:0000313" key="1">
    <source>
        <dbReference type="EMBL" id="MBE1507184.1"/>
    </source>
</evidence>
<organism evidence="1 2">
    <name type="scientific">Rhizobium viscosum</name>
    <name type="common">Arthrobacter viscosus</name>
    <dbReference type="NCBI Taxonomy" id="1673"/>
    <lineage>
        <taxon>Bacteria</taxon>
        <taxon>Pseudomonadati</taxon>
        <taxon>Pseudomonadota</taxon>
        <taxon>Alphaproteobacteria</taxon>
        <taxon>Hyphomicrobiales</taxon>
        <taxon>Rhizobiaceae</taxon>
        <taxon>Rhizobium/Agrobacterium group</taxon>
        <taxon>Rhizobium</taxon>
    </lineage>
</organism>
<sequence length="78" mass="8575">MALNLLDTPSDRIDEINLGYQTGPEGLLDILSAFRNLGIHHVAFNLLVDGRKAIADLEIIAREVLPRLNQAAEPQASR</sequence>
<evidence type="ECO:0008006" key="3">
    <source>
        <dbReference type="Google" id="ProtNLM"/>
    </source>
</evidence>
<reference evidence="1 2" key="1">
    <citation type="submission" date="2020-10" db="EMBL/GenBank/DDBJ databases">
        <title>Sequencing the genomes of 1000 actinobacteria strains.</title>
        <authorList>
            <person name="Klenk H.-P."/>
        </authorList>
    </citation>
    <scope>NUCLEOTIDE SEQUENCE [LARGE SCALE GENOMIC DNA]</scope>
    <source>
        <strain evidence="1 2">DSM 7307</strain>
    </source>
</reference>
<keyword evidence="2" id="KW-1185">Reference proteome</keyword>
<dbReference type="Gene3D" id="3.20.20.30">
    <property type="entry name" value="Luciferase-like domain"/>
    <property type="match status" value="1"/>
</dbReference>
<dbReference type="Proteomes" id="UP000620262">
    <property type="component" value="Unassembled WGS sequence"/>
</dbReference>
<name>A0ABR9IVF5_RHIVS</name>
<accession>A0ABR9IVF5</accession>
<evidence type="ECO:0000313" key="2">
    <source>
        <dbReference type="Proteomes" id="UP000620262"/>
    </source>
</evidence>
<comment type="caution">
    <text evidence="1">The sequence shown here is derived from an EMBL/GenBank/DDBJ whole genome shotgun (WGS) entry which is preliminary data.</text>
</comment>
<dbReference type="RefSeq" id="WP_192730958.1">
    <property type="nucleotide sequence ID" value="NZ_BAAAVL010000004.1"/>
</dbReference>
<protein>
    <recommendedName>
        <fullName evidence="3">LLM class flavin-dependent oxidoreductase</fullName>
    </recommendedName>
</protein>
<proteinExistence type="predicted"/>
<dbReference type="EMBL" id="JADBEC010000002">
    <property type="protein sequence ID" value="MBE1507184.1"/>
    <property type="molecule type" value="Genomic_DNA"/>
</dbReference>
<dbReference type="InterPro" id="IPR036661">
    <property type="entry name" value="Luciferase-like_sf"/>
</dbReference>